<organism evidence="3 4">
    <name type="scientific">Cimex lectularius</name>
    <name type="common">Bed bug</name>
    <name type="synonym">Acanthia lectularia</name>
    <dbReference type="NCBI Taxonomy" id="79782"/>
    <lineage>
        <taxon>Eukaryota</taxon>
        <taxon>Metazoa</taxon>
        <taxon>Ecdysozoa</taxon>
        <taxon>Arthropoda</taxon>
        <taxon>Hexapoda</taxon>
        <taxon>Insecta</taxon>
        <taxon>Pterygota</taxon>
        <taxon>Neoptera</taxon>
        <taxon>Paraneoptera</taxon>
        <taxon>Hemiptera</taxon>
        <taxon>Heteroptera</taxon>
        <taxon>Panheteroptera</taxon>
        <taxon>Cimicomorpha</taxon>
        <taxon>Cimicidae</taxon>
        <taxon>Cimex</taxon>
    </lineage>
</organism>
<sequence length="123" mass="14346">MNLILVTLVLIWPLLVLSEEQKDCVLLKLHERHKRQLKEIGKIIMRTPNCFAAVSQELQVRLPAYYRQFAALIVYLVLLSTHFSNFNILLLGTVSVNFRVAILMEMQQGKRQQGIRLHKVHQK</sequence>
<dbReference type="RefSeq" id="XP_024081860.1">
    <property type="nucleotide sequence ID" value="XM_024226092.1"/>
</dbReference>
<dbReference type="Proteomes" id="UP000494040">
    <property type="component" value="Unassembled WGS sequence"/>
</dbReference>
<keyword evidence="1" id="KW-0472">Membrane</keyword>
<evidence type="ECO:0000313" key="3">
    <source>
        <dbReference type="EnsemblMetazoa" id="XP_024081860.1"/>
    </source>
</evidence>
<keyword evidence="1" id="KW-0812">Transmembrane</keyword>
<reference evidence="3" key="1">
    <citation type="submission" date="2022-01" db="UniProtKB">
        <authorList>
            <consortium name="EnsemblMetazoa"/>
        </authorList>
    </citation>
    <scope>IDENTIFICATION</scope>
</reference>
<dbReference type="AlphaFoldDB" id="A0A8I6SH34"/>
<keyword evidence="4" id="KW-1185">Reference proteome</keyword>
<accession>A0A8I6SH34</accession>
<feature type="transmembrane region" description="Helical" evidence="1">
    <location>
        <begin position="69"/>
        <end position="102"/>
    </location>
</feature>
<evidence type="ECO:0000256" key="1">
    <source>
        <dbReference type="SAM" id="Phobius"/>
    </source>
</evidence>
<feature type="signal peptide" evidence="2">
    <location>
        <begin position="1"/>
        <end position="18"/>
    </location>
</feature>
<evidence type="ECO:0000313" key="4">
    <source>
        <dbReference type="Proteomes" id="UP000494040"/>
    </source>
</evidence>
<feature type="chain" id="PRO_5035234161" description="Gustatory receptor" evidence="2">
    <location>
        <begin position="19"/>
        <end position="123"/>
    </location>
</feature>
<evidence type="ECO:0008006" key="5">
    <source>
        <dbReference type="Google" id="ProtNLM"/>
    </source>
</evidence>
<dbReference type="GeneID" id="106669834"/>
<proteinExistence type="predicted"/>
<dbReference type="EnsemblMetazoa" id="XM_024226092.1">
    <property type="protein sequence ID" value="XP_024081860.1"/>
    <property type="gene ID" value="LOC106669834"/>
</dbReference>
<keyword evidence="2" id="KW-0732">Signal</keyword>
<protein>
    <recommendedName>
        <fullName evidence="5">Gustatory receptor</fullName>
    </recommendedName>
</protein>
<name>A0A8I6SH34_CIMLE</name>
<keyword evidence="1" id="KW-1133">Transmembrane helix</keyword>
<evidence type="ECO:0000256" key="2">
    <source>
        <dbReference type="SAM" id="SignalP"/>
    </source>
</evidence>